<dbReference type="InterPro" id="IPR018062">
    <property type="entry name" value="HTH_AraC-typ_CS"/>
</dbReference>
<dbReference type="PANTHER" id="PTHR43280:SF27">
    <property type="entry name" value="TRANSCRIPTIONAL REGULATOR MTLR"/>
    <property type="match status" value="1"/>
</dbReference>
<dbReference type="GO" id="GO:0003700">
    <property type="term" value="F:DNA-binding transcription factor activity"/>
    <property type="evidence" value="ECO:0007669"/>
    <property type="project" value="InterPro"/>
</dbReference>
<gene>
    <name evidence="5" type="ORF">KUV50_17505</name>
</gene>
<evidence type="ECO:0000256" key="3">
    <source>
        <dbReference type="ARBA" id="ARBA00023163"/>
    </source>
</evidence>
<dbReference type="GO" id="GO:0043565">
    <property type="term" value="F:sequence-specific DNA binding"/>
    <property type="evidence" value="ECO:0007669"/>
    <property type="project" value="InterPro"/>
</dbReference>
<evidence type="ECO:0000313" key="6">
    <source>
        <dbReference type="Proteomes" id="UP000753961"/>
    </source>
</evidence>
<evidence type="ECO:0000259" key="4">
    <source>
        <dbReference type="PROSITE" id="PS01124"/>
    </source>
</evidence>
<dbReference type="Pfam" id="PF12833">
    <property type="entry name" value="HTH_18"/>
    <property type="match status" value="1"/>
</dbReference>
<protein>
    <submittedName>
        <fullName evidence="5">AraC family transcriptional regulator</fullName>
    </submittedName>
</protein>
<dbReference type="Gene3D" id="1.10.10.60">
    <property type="entry name" value="Homeodomain-like"/>
    <property type="match status" value="2"/>
</dbReference>
<dbReference type="SUPFAM" id="SSF46689">
    <property type="entry name" value="Homeodomain-like"/>
    <property type="match status" value="2"/>
</dbReference>
<sequence length="306" mass="36116">MKPILRKVDSNAEHSFSVRENIYPFLYNYWHYHPEIELTYIRKSSGTRLAGDSIERFTDGDLILLGSNLPHMWRNDDIYFDQNSDQHIESIAIHFKQDFWGKEFLAIPEHQHIQKLLNAATRGFQIHGKTHDTIVNKMEEILHLHKAQRVIHLLDMLDIIAQSNELNYLASQGFVDQYKIDPNDKINEIYQYTLSNFKNGITIQDVAKHVHISPNYFCRYFKKRTSKTYIEFVTELRVGYACKLLLENNLNINQICYESGFNNVSNFNRKFKEITKQSPSQYYRAYSEKNQNPHLHPNVVADLQQD</sequence>
<dbReference type="InterPro" id="IPR018060">
    <property type="entry name" value="HTH_AraC"/>
</dbReference>
<dbReference type="SUPFAM" id="SSF51182">
    <property type="entry name" value="RmlC-like cupins"/>
    <property type="match status" value="1"/>
</dbReference>
<dbReference type="Proteomes" id="UP000753961">
    <property type="component" value="Unassembled WGS sequence"/>
</dbReference>
<feature type="domain" description="HTH araC/xylS-type" evidence="4">
    <location>
        <begin position="187"/>
        <end position="285"/>
    </location>
</feature>
<proteinExistence type="predicted"/>
<dbReference type="InterPro" id="IPR009057">
    <property type="entry name" value="Homeodomain-like_sf"/>
</dbReference>
<evidence type="ECO:0000313" key="5">
    <source>
        <dbReference type="EMBL" id="MBY5959953.1"/>
    </source>
</evidence>
<evidence type="ECO:0000256" key="1">
    <source>
        <dbReference type="ARBA" id="ARBA00023015"/>
    </source>
</evidence>
<accession>A0A953LBN5</accession>
<dbReference type="InterPro" id="IPR011051">
    <property type="entry name" value="RmlC_Cupin_sf"/>
</dbReference>
<dbReference type="PROSITE" id="PS00041">
    <property type="entry name" value="HTH_ARAC_FAMILY_1"/>
    <property type="match status" value="1"/>
</dbReference>
<dbReference type="PROSITE" id="PS01124">
    <property type="entry name" value="HTH_ARAC_FAMILY_2"/>
    <property type="match status" value="1"/>
</dbReference>
<dbReference type="AlphaFoldDB" id="A0A953LBN5"/>
<dbReference type="CDD" id="cd06976">
    <property type="entry name" value="cupin_MtlR-like_N"/>
    <property type="match status" value="1"/>
</dbReference>
<keyword evidence="3" id="KW-0804">Transcription</keyword>
<dbReference type="Gene3D" id="2.60.120.10">
    <property type="entry name" value="Jelly Rolls"/>
    <property type="match status" value="1"/>
</dbReference>
<name>A0A953LBN5_9BACT</name>
<keyword evidence="2" id="KW-0238">DNA-binding</keyword>
<keyword evidence="1" id="KW-0805">Transcription regulation</keyword>
<dbReference type="PANTHER" id="PTHR43280">
    <property type="entry name" value="ARAC-FAMILY TRANSCRIPTIONAL REGULATOR"/>
    <property type="match status" value="1"/>
</dbReference>
<dbReference type="InterPro" id="IPR014710">
    <property type="entry name" value="RmlC-like_jellyroll"/>
</dbReference>
<dbReference type="RefSeq" id="WP_222581489.1">
    <property type="nucleotide sequence ID" value="NZ_JAHVHU010000020.1"/>
</dbReference>
<comment type="caution">
    <text evidence="5">The sequence shown here is derived from an EMBL/GenBank/DDBJ whole genome shotgun (WGS) entry which is preliminary data.</text>
</comment>
<evidence type="ECO:0000256" key="2">
    <source>
        <dbReference type="ARBA" id="ARBA00023125"/>
    </source>
</evidence>
<dbReference type="EMBL" id="JAHVHU010000020">
    <property type="protein sequence ID" value="MBY5959953.1"/>
    <property type="molecule type" value="Genomic_DNA"/>
</dbReference>
<organism evidence="5 6">
    <name type="scientific">Membranihabitans marinus</name>
    <dbReference type="NCBI Taxonomy" id="1227546"/>
    <lineage>
        <taxon>Bacteria</taxon>
        <taxon>Pseudomonadati</taxon>
        <taxon>Bacteroidota</taxon>
        <taxon>Saprospiria</taxon>
        <taxon>Saprospirales</taxon>
        <taxon>Saprospiraceae</taxon>
        <taxon>Membranihabitans</taxon>
    </lineage>
</organism>
<reference evidence="5" key="1">
    <citation type="submission" date="2021-06" db="EMBL/GenBank/DDBJ databases">
        <title>44 bacteria genomes isolated from Dapeng, Shenzhen.</title>
        <authorList>
            <person name="Zheng W."/>
            <person name="Yu S."/>
            <person name="Huang Y."/>
        </authorList>
    </citation>
    <scope>NUCLEOTIDE SEQUENCE</scope>
    <source>
        <strain evidence="5">DP5N28-2</strain>
    </source>
</reference>
<dbReference type="SMART" id="SM00342">
    <property type="entry name" value="HTH_ARAC"/>
    <property type="match status" value="1"/>
</dbReference>
<keyword evidence="6" id="KW-1185">Reference proteome</keyword>